<organism evidence="2 3">
    <name type="scientific">Arcicella gelida</name>
    <dbReference type="NCBI Taxonomy" id="2984195"/>
    <lineage>
        <taxon>Bacteria</taxon>
        <taxon>Pseudomonadati</taxon>
        <taxon>Bacteroidota</taxon>
        <taxon>Cytophagia</taxon>
        <taxon>Cytophagales</taxon>
        <taxon>Flectobacillaceae</taxon>
        <taxon>Arcicella</taxon>
    </lineage>
</organism>
<evidence type="ECO:0000313" key="2">
    <source>
        <dbReference type="EMBL" id="MEA5404517.1"/>
    </source>
</evidence>
<dbReference type="RefSeq" id="WP_323697923.1">
    <property type="nucleotide sequence ID" value="NZ_JAYGIL010000021.1"/>
</dbReference>
<keyword evidence="3" id="KW-1185">Reference proteome</keyword>
<reference evidence="2 3" key="1">
    <citation type="submission" date="2023-12" db="EMBL/GenBank/DDBJ databases">
        <title>Novel species of the genus Arcicella isolated from rivers.</title>
        <authorList>
            <person name="Lu H."/>
        </authorList>
    </citation>
    <scope>NUCLEOTIDE SEQUENCE [LARGE SCALE GENOMIC DNA]</scope>
    <source>
        <strain evidence="2 3">DC2W</strain>
    </source>
</reference>
<keyword evidence="1" id="KW-1133">Transmembrane helix</keyword>
<dbReference type="EMBL" id="JAYGIL010000021">
    <property type="protein sequence ID" value="MEA5404517.1"/>
    <property type="molecule type" value="Genomic_DNA"/>
</dbReference>
<comment type="caution">
    <text evidence="2">The sequence shown here is derived from an EMBL/GenBank/DDBJ whole genome shotgun (WGS) entry which is preliminary data.</text>
</comment>
<accession>A0ABU5S7R3</accession>
<protein>
    <submittedName>
        <fullName evidence="2">Uncharacterized protein</fullName>
    </submittedName>
</protein>
<feature type="transmembrane region" description="Helical" evidence="1">
    <location>
        <begin position="21"/>
        <end position="41"/>
    </location>
</feature>
<evidence type="ECO:0000313" key="3">
    <source>
        <dbReference type="Proteomes" id="UP001303899"/>
    </source>
</evidence>
<keyword evidence="1" id="KW-0472">Membrane</keyword>
<proteinExistence type="predicted"/>
<gene>
    <name evidence="2" type="ORF">VB776_16410</name>
</gene>
<sequence>MDFIISKLTFLKDFSTKKVSVPMWLLLFLISSLSSIAFLEYQRIKDEQQRKGELTIINQVLKQKDLEISNIQTQKKILYDSLQKNTIQLNQLQKNIDATFRNIDNMPINEQIELLRSKRPEAFTNTQ</sequence>
<evidence type="ECO:0000256" key="1">
    <source>
        <dbReference type="SAM" id="Phobius"/>
    </source>
</evidence>
<name>A0ABU5S7R3_9BACT</name>
<dbReference type="Proteomes" id="UP001303899">
    <property type="component" value="Unassembled WGS sequence"/>
</dbReference>
<keyword evidence="1" id="KW-0812">Transmembrane</keyword>